<keyword evidence="4" id="KW-1185">Reference proteome</keyword>
<evidence type="ECO:0000259" key="2">
    <source>
        <dbReference type="PROSITE" id="PS50181"/>
    </source>
</evidence>
<reference evidence="3 4" key="1">
    <citation type="submission" date="2016-07" db="EMBL/GenBank/DDBJ databases">
        <title>Pervasive Adenine N6-methylation of Active Genes in Fungi.</title>
        <authorList>
            <consortium name="DOE Joint Genome Institute"/>
            <person name="Mondo S.J."/>
            <person name="Dannebaum R.O."/>
            <person name="Kuo R.C."/>
            <person name="Labutti K."/>
            <person name="Haridas S."/>
            <person name="Kuo A."/>
            <person name="Salamov A."/>
            <person name="Ahrendt S.R."/>
            <person name="Lipzen A."/>
            <person name="Sullivan W."/>
            <person name="Andreopoulos W.B."/>
            <person name="Clum A."/>
            <person name="Lindquist E."/>
            <person name="Daum C."/>
            <person name="Ramamoorthy G.K."/>
            <person name="Gryganskyi A."/>
            <person name="Culley D."/>
            <person name="Magnuson J.K."/>
            <person name="James T.Y."/>
            <person name="O'Malley M.A."/>
            <person name="Stajich J.E."/>
            <person name="Spatafora J.W."/>
            <person name="Visel A."/>
            <person name="Grigoriev I.V."/>
        </authorList>
    </citation>
    <scope>NUCLEOTIDE SEQUENCE [LARGE SCALE GENOMIC DNA]</scope>
    <source>
        <strain evidence="3 4">62-1032</strain>
    </source>
</reference>
<dbReference type="OrthoDB" id="5554140at2759"/>
<feature type="compositionally biased region" description="Low complexity" evidence="1">
    <location>
        <begin position="642"/>
        <end position="669"/>
    </location>
</feature>
<dbReference type="SMART" id="SM00256">
    <property type="entry name" value="FBOX"/>
    <property type="match status" value="1"/>
</dbReference>
<dbReference type="EMBL" id="MCGR01000006">
    <property type="protein sequence ID" value="ORY89402.1"/>
    <property type="molecule type" value="Genomic_DNA"/>
</dbReference>
<feature type="domain" description="F-box" evidence="2">
    <location>
        <begin position="21"/>
        <end position="67"/>
    </location>
</feature>
<dbReference type="GO" id="GO:0006887">
    <property type="term" value="P:exocytosis"/>
    <property type="evidence" value="ECO:0007669"/>
    <property type="project" value="TreeGrafter"/>
</dbReference>
<feature type="region of interest" description="Disordered" evidence="1">
    <location>
        <begin position="81"/>
        <end position="153"/>
    </location>
</feature>
<feature type="compositionally biased region" description="Low complexity" evidence="1">
    <location>
        <begin position="222"/>
        <end position="237"/>
    </location>
</feature>
<feature type="compositionally biased region" description="Low complexity" evidence="1">
    <location>
        <begin position="102"/>
        <end position="119"/>
    </location>
</feature>
<feature type="region of interest" description="Disordered" evidence="1">
    <location>
        <begin position="202"/>
        <end position="237"/>
    </location>
</feature>
<dbReference type="InterPro" id="IPR048627">
    <property type="entry name" value="Sec10_HB"/>
</dbReference>
<dbReference type="GO" id="GO:0006893">
    <property type="term" value="P:Golgi to plasma membrane transport"/>
    <property type="evidence" value="ECO:0007669"/>
    <property type="project" value="TreeGrafter"/>
</dbReference>
<dbReference type="InParanoid" id="A0A1Y2G0K9"/>
<dbReference type="GO" id="GO:0000145">
    <property type="term" value="C:exocyst"/>
    <property type="evidence" value="ECO:0007669"/>
    <property type="project" value="TreeGrafter"/>
</dbReference>
<dbReference type="InterPro" id="IPR009976">
    <property type="entry name" value="Sec10-like"/>
</dbReference>
<feature type="compositionally biased region" description="Acidic residues" evidence="1">
    <location>
        <begin position="120"/>
        <end position="134"/>
    </location>
</feature>
<dbReference type="Gene3D" id="1.20.1280.50">
    <property type="match status" value="1"/>
</dbReference>
<proteinExistence type="predicted"/>
<feature type="region of interest" description="Disordered" evidence="1">
    <location>
        <begin position="597"/>
        <end position="674"/>
    </location>
</feature>
<name>A0A1Y2G0K9_9BASI</name>
<dbReference type="SUPFAM" id="SSF81383">
    <property type="entry name" value="F-box domain"/>
    <property type="match status" value="1"/>
</dbReference>
<dbReference type="InterPro" id="IPR036047">
    <property type="entry name" value="F-box-like_dom_sf"/>
</dbReference>
<comment type="caution">
    <text evidence="3">The sequence shown here is derived from an EMBL/GenBank/DDBJ whole genome shotgun (WGS) entry which is preliminary data.</text>
</comment>
<dbReference type="AlphaFoldDB" id="A0A1Y2G0K9"/>
<organism evidence="3 4">
    <name type="scientific">Leucosporidium creatinivorum</name>
    <dbReference type="NCBI Taxonomy" id="106004"/>
    <lineage>
        <taxon>Eukaryota</taxon>
        <taxon>Fungi</taxon>
        <taxon>Dikarya</taxon>
        <taxon>Basidiomycota</taxon>
        <taxon>Pucciniomycotina</taxon>
        <taxon>Microbotryomycetes</taxon>
        <taxon>Leucosporidiales</taxon>
        <taxon>Leucosporidium</taxon>
    </lineage>
</organism>
<feature type="compositionally biased region" description="Low complexity" evidence="1">
    <location>
        <begin position="598"/>
        <end position="621"/>
    </location>
</feature>
<feature type="compositionally biased region" description="Low complexity" evidence="1">
    <location>
        <begin position="135"/>
        <end position="149"/>
    </location>
</feature>
<dbReference type="Proteomes" id="UP000193467">
    <property type="component" value="Unassembled WGS sequence"/>
</dbReference>
<dbReference type="Pfam" id="PF07393">
    <property type="entry name" value="Sec10_HB"/>
    <property type="match status" value="1"/>
</dbReference>
<dbReference type="PANTHER" id="PTHR12100">
    <property type="entry name" value="SEC10"/>
    <property type="match status" value="1"/>
</dbReference>
<evidence type="ECO:0000313" key="3">
    <source>
        <dbReference type="EMBL" id="ORY89402.1"/>
    </source>
</evidence>
<dbReference type="PROSITE" id="PS50181">
    <property type="entry name" value="FBOX"/>
    <property type="match status" value="1"/>
</dbReference>
<dbReference type="Pfam" id="PF00646">
    <property type="entry name" value="F-box"/>
    <property type="match status" value="1"/>
</dbReference>
<dbReference type="PANTHER" id="PTHR12100:SF1">
    <property type="entry name" value="RECYCLIN-1"/>
    <property type="match status" value="1"/>
</dbReference>
<dbReference type="STRING" id="106004.A0A1Y2G0K9"/>
<dbReference type="FunCoup" id="A0A1Y2G0K9">
    <property type="interactions" value="34"/>
</dbReference>
<sequence length="1011" mass="111195">MERWTALLPDRQPTTPLGLKVKLHGRLPEEAYIAILQYLPIPDIPQFALCSRKLAQLSRDDRVWRIKLAWMDYKGPGAVAWREGGTEGPQVEEPSSAPPPVSTSSAANRPPAASPSFGGSDDEFGDFFEGEEEGGSQVQDDGFGDFQDSMATTEDADPFGLAEDFTSVNLTQPAAPAKKKRDSIDLLMMFDDEEDVVAISAPAPAATRRRPPEIKKPSQQFSTRLPPTAPSPTTSNTSTSLCNVFITHHGLLLPYYLSLLQHTTSSLVFTSSTLTPHTRSQVLSSLVRFCQPLVAPTRSLPQRMTVLRNVQSAMDFFESALIAEFERADNRHDEAVMKEKATVLWELNQSTSVVQVFVQKREIFYDQSHNPLKNLIKVENPEGGQGDGIDFSAMDAYMRSVLAVIEREGGLIARVFPPEADVLIYFTERIANDVISDYITSLLSAAQPLQHPLFLLATAATFGQVYRLVDAVLAIEPKGPMVTKERTEDVIFKMFEPLMDDYLTEEGEWIREVLEGMCKEWDEKTASDLAISDPTFLASQNPAQVKKNVLAGFTKVLLLPVTIIPKTATFGLNAITTGATGAFNTFASLGGGLGGVSGSNSRARTPVLPSSVESPPSTPTAVLPPSIESSSTAWGGDPLPPTSSSSSSRVSLSHSTPSTSRPPSISIAGAPPPPSSRFDRLQLLLSLDTALQLIQADRDCLKRVQTFIRYPGIYGRKVRDAIEEVFIILLQTLGEKHVCPAFAKATAQMGAYRPEEHERETQVAPLVQFFELVHIGDTIQQMVEVYFEKEMAAYIDKKDFLNTVVREKKKFEASLDDAVAQGLNAGVNILMNQVEHIILTHQGLRDFSPAEGADLDLQPTAACKEAIEVLVTHCDMLKGSTDKQILEVFHQEVGIRLHGIILKHLKRQIVSIEGGFQLISDLNAYHGFISSLRQPTVTAYFSSLKMVGEIYIVDSPKELGQLVRDVSRYEGTLSADDLYEIVQRRADWQKISVQVEKQLFGLKLADDCVVA</sequence>
<protein>
    <submittedName>
        <fullName evidence="3">Exocyst complex component Sec10-domain-containing protein</fullName>
    </submittedName>
</protein>
<accession>A0A1Y2G0K9</accession>
<gene>
    <name evidence="3" type="ORF">BCR35DRAFT_288105</name>
</gene>
<evidence type="ECO:0000313" key="4">
    <source>
        <dbReference type="Proteomes" id="UP000193467"/>
    </source>
</evidence>
<evidence type="ECO:0000256" key="1">
    <source>
        <dbReference type="SAM" id="MobiDB-lite"/>
    </source>
</evidence>
<dbReference type="InterPro" id="IPR001810">
    <property type="entry name" value="F-box_dom"/>
</dbReference>